<feature type="non-terminal residue" evidence="8">
    <location>
        <position position="1"/>
    </location>
</feature>
<proteinExistence type="predicted"/>
<evidence type="ECO:0000259" key="7">
    <source>
        <dbReference type="PROSITE" id="PS50105"/>
    </source>
</evidence>
<feature type="domain" description="RING-type" evidence="6">
    <location>
        <begin position="10"/>
        <end position="50"/>
    </location>
</feature>
<evidence type="ECO:0000256" key="1">
    <source>
        <dbReference type="ARBA" id="ARBA00022723"/>
    </source>
</evidence>
<feature type="transmembrane region" description="Helical" evidence="5">
    <location>
        <begin position="286"/>
        <end position="306"/>
    </location>
</feature>
<dbReference type="PROSITE" id="PS50089">
    <property type="entry name" value="ZF_RING_2"/>
    <property type="match status" value="1"/>
</dbReference>
<dbReference type="InterPro" id="IPR013083">
    <property type="entry name" value="Znf_RING/FYVE/PHD"/>
</dbReference>
<evidence type="ECO:0000256" key="2">
    <source>
        <dbReference type="ARBA" id="ARBA00022771"/>
    </source>
</evidence>
<keyword evidence="1" id="KW-0479">Metal-binding</keyword>
<dbReference type="InterPro" id="IPR017907">
    <property type="entry name" value="Znf_RING_CS"/>
</dbReference>
<name>A0A8S3Z6U2_9EUPU</name>
<dbReference type="InterPro" id="IPR018957">
    <property type="entry name" value="Znf_C3HC4_RING-type"/>
</dbReference>
<dbReference type="InterPro" id="IPR001660">
    <property type="entry name" value="SAM"/>
</dbReference>
<reference evidence="8" key="1">
    <citation type="submission" date="2021-04" db="EMBL/GenBank/DDBJ databases">
        <authorList>
            <consortium name="Molecular Ecology Group"/>
        </authorList>
    </citation>
    <scope>NUCLEOTIDE SEQUENCE</scope>
</reference>
<dbReference type="AlphaFoldDB" id="A0A8S3Z6U2"/>
<evidence type="ECO:0000313" key="9">
    <source>
        <dbReference type="Proteomes" id="UP000678393"/>
    </source>
</evidence>
<feature type="transmembrane region" description="Helical" evidence="5">
    <location>
        <begin position="107"/>
        <end position="128"/>
    </location>
</feature>
<feature type="transmembrane region" description="Helical" evidence="5">
    <location>
        <begin position="351"/>
        <end position="369"/>
    </location>
</feature>
<dbReference type="Pfam" id="PF00097">
    <property type="entry name" value="zf-C3HC4"/>
    <property type="match status" value="1"/>
</dbReference>
<evidence type="ECO:0000259" key="6">
    <source>
        <dbReference type="PROSITE" id="PS50089"/>
    </source>
</evidence>
<keyword evidence="3" id="KW-0862">Zinc</keyword>
<evidence type="ECO:0000313" key="8">
    <source>
        <dbReference type="EMBL" id="CAG5123380.1"/>
    </source>
</evidence>
<evidence type="ECO:0000256" key="3">
    <source>
        <dbReference type="ARBA" id="ARBA00022833"/>
    </source>
</evidence>
<feature type="transmembrane region" description="Helical" evidence="5">
    <location>
        <begin position="312"/>
        <end position="330"/>
    </location>
</feature>
<dbReference type="PROSITE" id="PS50105">
    <property type="entry name" value="SAM_DOMAIN"/>
    <property type="match status" value="1"/>
</dbReference>
<dbReference type="SUPFAM" id="SSF57850">
    <property type="entry name" value="RING/U-box"/>
    <property type="match status" value="1"/>
</dbReference>
<dbReference type="InterPro" id="IPR001841">
    <property type="entry name" value="Znf_RING"/>
</dbReference>
<keyword evidence="9" id="KW-1185">Reference proteome</keyword>
<dbReference type="EMBL" id="CAJHNH020001504">
    <property type="protein sequence ID" value="CAG5123380.1"/>
    <property type="molecule type" value="Genomic_DNA"/>
</dbReference>
<dbReference type="PANTHER" id="PTHR23327">
    <property type="entry name" value="RING FINGER PROTEIN 127"/>
    <property type="match status" value="1"/>
</dbReference>
<dbReference type="OrthoDB" id="6105938at2759"/>
<protein>
    <recommendedName>
        <fullName evidence="10">Bifunctional apoptosis regulator</fullName>
    </recommendedName>
</protein>
<comment type="caution">
    <text evidence="8">The sequence shown here is derived from an EMBL/GenBank/DDBJ whole genome shotgun (WGS) entry which is preliminary data.</text>
</comment>
<keyword evidence="2 4" id="KW-0863">Zinc-finger</keyword>
<feature type="domain" description="SAM" evidence="7">
    <location>
        <begin position="146"/>
        <end position="211"/>
    </location>
</feature>
<evidence type="ECO:0000256" key="4">
    <source>
        <dbReference type="PROSITE-ProRule" id="PRU00175"/>
    </source>
</evidence>
<gene>
    <name evidence="8" type="ORF">CUNI_LOCUS8938</name>
</gene>
<dbReference type="SMART" id="SM00184">
    <property type="entry name" value="RING"/>
    <property type="match status" value="1"/>
</dbReference>
<dbReference type="PROSITE" id="PS00518">
    <property type="entry name" value="ZF_RING_1"/>
    <property type="match status" value="1"/>
</dbReference>
<dbReference type="Gene3D" id="3.30.40.10">
    <property type="entry name" value="Zinc/RING finger domain, C3HC4 (zinc finger)"/>
    <property type="match status" value="1"/>
</dbReference>
<sequence length="407" mass="47381">SRQFSEDFACSVCFLLAVQPTSLQCGHTFCRPCLAKWYLASGKKQCPLCSQAYHGHPKINIHIKNMMEKLCPEQLTEREKDIDKSLKDQEMMKKFDQALLKETRKIYSVRAFCHGITFSAFVTAYLTWYWRLSERSSFAEKPVKLWKPHDVKAWLEDFTWAREYANKSIESNTDGGKLLALNEESLLGLFNVSEPAHQAALMSAVAILKERDVKMPATLWEYKKLFPGRCLFLAHGMKAFPRATILSLWMYFYEDMFVPLVKLTTDTIQTGIEAETEIKTSQWVSFVFYSLMLPQWIVVTAAYRVITNDSFTLMMIIMNAILIQVLEILWMKSFFSGNWEERDITHSLLSYGKHLLLAFTCMVIWPIIPRFLCDLVFYCALYIRPFIMCRAVYLKLGLPNIRLQIMR</sequence>
<dbReference type="Pfam" id="PF00536">
    <property type="entry name" value="SAM_1"/>
    <property type="match status" value="1"/>
</dbReference>
<evidence type="ECO:0008006" key="10">
    <source>
        <dbReference type="Google" id="ProtNLM"/>
    </source>
</evidence>
<organism evidence="8 9">
    <name type="scientific">Candidula unifasciata</name>
    <dbReference type="NCBI Taxonomy" id="100452"/>
    <lineage>
        <taxon>Eukaryota</taxon>
        <taxon>Metazoa</taxon>
        <taxon>Spiralia</taxon>
        <taxon>Lophotrochozoa</taxon>
        <taxon>Mollusca</taxon>
        <taxon>Gastropoda</taxon>
        <taxon>Heterobranchia</taxon>
        <taxon>Euthyneura</taxon>
        <taxon>Panpulmonata</taxon>
        <taxon>Eupulmonata</taxon>
        <taxon>Stylommatophora</taxon>
        <taxon>Helicina</taxon>
        <taxon>Helicoidea</taxon>
        <taxon>Geomitridae</taxon>
        <taxon>Candidula</taxon>
    </lineage>
</organism>
<dbReference type="Gene3D" id="1.10.150.50">
    <property type="entry name" value="Transcription Factor, Ets-1"/>
    <property type="match status" value="1"/>
</dbReference>
<dbReference type="GO" id="GO:0008270">
    <property type="term" value="F:zinc ion binding"/>
    <property type="evidence" value="ECO:0007669"/>
    <property type="project" value="UniProtKB-KW"/>
</dbReference>
<dbReference type="SUPFAM" id="SSF47769">
    <property type="entry name" value="SAM/Pointed domain"/>
    <property type="match status" value="1"/>
</dbReference>
<accession>A0A8S3Z6U2</accession>
<keyword evidence="5" id="KW-0472">Membrane</keyword>
<keyword evidence="5" id="KW-1133">Transmembrane helix</keyword>
<keyword evidence="5" id="KW-0812">Transmembrane</keyword>
<dbReference type="Proteomes" id="UP000678393">
    <property type="component" value="Unassembled WGS sequence"/>
</dbReference>
<evidence type="ECO:0000256" key="5">
    <source>
        <dbReference type="SAM" id="Phobius"/>
    </source>
</evidence>
<dbReference type="InterPro" id="IPR013761">
    <property type="entry name" value="SAM/pointed_sf"/>
</dbReference>